<dbReference type="InterPro" id="IPR005849">
    <property type="entry name" value="GalP_Utransf_N"/>
</dbReference>
<evidence type="ECO:0000256" key="3">
    <source>
        <dbReference type="ARBA" id="ARBA00004947"/>
    </source>
</evidence>
<dbReference type="Pfam" id="PF01087">
    <property type="entry name" value="GalP_UDP_transf"/>
    <property type="match status" value="1"/>
</dbReference>
<name>A0A0D1KJR6_9LACO</name>
<evidence type="ECO:0000256" key="6">
    <source>
        <dbReference type="ARBA" id="ARBA00022679"/>
    </source>
</evidence>
<feature type="domain" description="Galactose-1-phosphate uridyl transferase N-terminal" evidence="11">
    <location>
        <begin position="58"/>
        <end position="203"/>
    </location>
</feature>
<evidence type="ECO:0000256" key="8">
    <source>
        <dbReference type="ARBA" id="ARBA00023144"/>
    </source>
</evidence>
<reference evidence="13 14" key="1">
    <citation type="journal article" date="2015" name="Microbiology (Mosc.)">
        <title>Genomics of the Weissella cibaria species with an examination of its metabolic traits.</title>
        <authorList>
            <person name="Lynch K.M."/>
            <person name="Lucid A."/>
            <person name="Arendt E.K."/>
            <person name="Sleator R.D."/>
            <person name="Lucey B."/>
            <person name="Coffey A."/>
        </authorList>
    </citation>
    <scope>NUCLEOTIDE SEQUENCE [LARGE SCALE GENOMIC DNA]</scope>
    <source>
        <strain evidence="13 14">AB3b</strain>
    </source>
</reference>
<dbReference type="GO" id="GO:0006012">
    <property type="term" value="P:galactose metabolic process"/>
    <property type="evidence" value="ECO:0007669"/>
    <property type="project" value="UniProtKB-UniRule"/>
</dbReference>
<dbReference type="PATRIC" id="fig|137591.24.peg.898"/>
<evidence type="ECO:0000256" key="4">
    <source>
        <dbReference type="ARBA" id="ARBA00008706"/>
    </source>
</evidence>
<dbReference type="HAMAP" id="MF_00571">
    <property type="entry name" value="GalP_UDP_trans"/>
    <property type="match status" value="1"/>
</dbReference>
<evidence type="ECO:0000313" key="13">
    <source>
        <dbReference type="EMBL" id="KIU24934.1"/>
    </source>
</evidence>
<keyword evidence="5 10" id="KW-0963">Cytoplasm</keyword>
<dbReference type="EMBL" id="JWHT01000022">
    <property type="protein sequence ID" value="KIU24934.1"/>
    <property type="molecule type" value="Genomic_DNA"/>
</dbReference>
<dbReference type="Proteomes" id="UP000032289">
    <property type="component" value="Unassembled WGS sequence"/>
</dbReference>
<feature type="domain" description="Galactose-1-phosphate uridyl transferase C-terminal" evidence="12">
    <location>
        <begin position="247"/>
        <end position="430"/>
    </location>
</feature>
<comment type="subcellular location">
    <subcellularLocation>
        <location evidence="2 10">Cytoplasm</location>
    </subcellularLocation>
</comment>
<evidence type="ECO:0000256" key="2">
    <source>
        <dbReference type="ARBA" id="ARBA00004496"/>
    </source>
</evidence>
<organism evidence="13 14">
    <name type="scientific">Weissella cibaria</name>
    <dbReference type="NCBI Taxonomy" id="137591"/>
    <lineage>
        <taxon>Bacteria</taxon>
        <taxon>Bacillati</taxon>
        <taxon>Bacillota</taxon>
        <taxon>Bacilli</taxon>
        <taxon>Lactobacillales</taxon>
        <taxon>Lactobacillaceae</taxon>
        <taxon>Weissella</taxon>
    </lineage>
</organism>
<dbReference type="PANTHER" id="PTHR39191">
    <property type="entry name" value="GALACTOSE-1-PHOSPHATE URIDYLYLTRANSFERASE"/>
    <property type="match status" value="1"/>
</dbReference>
<dbReference type="EC" id="2.7.7.12" evidence="10"/>
<keyword evidence="7 10" id="KW-0548">Nucleotidyltransferase</keyword>
<evidence type="ECO:0000313" key="14">
    <source>
        <dbReference type="Proteomes" id="UP000032289"/>
    </source>
</evidence>
<comment type="pathway">
    <text evidence="3 10">Carbohydrate metabolism; galactose metabolism.</text>
</comment>
<comment type="catalytic activity">
    <reaction evidence="1 10">
        <text>alpha-D-galactose 1-phosphate + UDP-alpha-D-glucose = alpha-D-glucose 1-phosphate + UDP-alpha-D-galactose</text>
        <dbReference type="Rhea" id="RHEA:13989"/>
        <dbReference type="ChEBI" id="CHEBI:58336"/>
        <dbReference type="ChEBI" id="CHEBI:58601"/>
        <dbReference type="ChEBI" id="CHEBI:58885"/>
        <dbReference type="ChEBI" id="CHEBI:66914"/>
        <dbReference type="EC" id="2.7.7.12"/>
    </reaction>
</comment>
<dbReference type="InterPro" id="IPR000766">
    <property type="entry name" value="GalP_uridyl_Trfase_II"/>
</dbReference>
<dbReference type="Pfam" id="PF02744">
    <property type="entry name" value="GalP_UDP_tr_C"/>
    <property type="match status" value="1"/>
</dbReference>
<proteinExistence type="inferred from homology"/>
<accession>A0A0D1KJR6</accession>
<evidence type="ECO:0000259" key="11">
    <source>
        <dbReference type="Pfam" id="PF01087"/>
    </source>
</evidence>
<protein>
    <recommendedName>
        <fullName evidence="10">Galactose-1-phosphate uridylyltransferase</fullName>
        <shortName evidence="10">Gal-1-P uridylyltransferase</shortName>
        <ecNumber evidence="10">2.7.7.12</ecNumber>
    </recommendedName>
    <alternativeName>
        <fullName evidence="10">UDP-glucose--hexose-1-phosphate uridylyltransferase</fullName>
    </alternativeName>
</protein>
<keyword evidence="6 10" id="KW-0808">Transferase</keyword>
<sequence length="501" mass="55584">MLDAHDTQLVLDFVAWGVKLGAYSDLETVYRTNLVLAEIQANGVTSGLVGNTDQSLSDLATAILALAPQSATDRWQAEIDRARLLNIVTPTPDQLQQTFMAKYAQSPATAVAYYYDLSRAVENVKVADIQRNIAYTAMTDFGELEITINLSKPEKTTAEIKAAASAPKSEYPPTALDYTNEGFVGSIKQAPRSTHRFIRETVNGQTWGWHYSPYAYFEEHAIFVDFAREAMTIDRQTFANLLTLVARYPMYFVGSNADLLIVGGSILSQEHFQGGRHVLPLMKAPVEREVTLPAFPAVHAEILKWPMTTIRITAKTAADIVTASEFIRQVWATYSDDRLDIHAISPTGETQHTITPIARQVGDQFEMYLVLRDNGTSATYPDGIFHPHPDVQHIKQENIGLIEVMGLAILPARLQTELQEIANYLVGDQQLSVVAPSHRDWAAALRETTTITRENVMTVIRQAVADVFIRVLADAGVYKYDTAGREGLMRFIAHLTAVGKQ</sequence>
<evidence type="ECO:0000256" key="9">
    <source>
        <dbReference type="ARBA" id="ARBA00023277"/>
    </source>
</evidence>
<keyword evidence="8 10" id="KW-0299">Galactose metabolism</keyword>
<dbReference type="UniPathway" id="UPA00214"/>
<dbReference type="PANTHER" id="PTHR39191:SF1">
    <property type="entry name" value="DUF4922 DOMAIN-CONTAINING PROTEIN"/>
    <property type="match status" value="1"/>
</dbReference>
<comment type="similarity">
    <text evidence="4 10">Belongs to the galactose-1-phosphate uridylyltransferase type 2 family.</text>
</comment>
<gene>
    <name evidence="10" type="primary">galT</name>
    <name evidence="13" type="ORF">ab3b_00917</name>
</gene>
<evidence type="ECO:0000256" key="10">
    <source>
        <dbReference type="HAMAP-Rule" id="MF_00571"/>
    </source>
</evidence>
<evidence type="ECO:0000256" key="7">
    <source>
        <dbReference type="ARBA" id="ARBA00022695"/>
    </source>
</evidence>
<dbReference type="RefSeq" id="WP_043941034.1">
    <property type="nucleotide sequence ID" value="NZ_JWHT01000022.1"/>
</dbReference>
<evidence type="ECO:0000256" key="1">
    <source>
        <dbReference type="ARBA" id="ARBA00001107"/>
    </source>
</evidence>
<dbReference type="InterPro" id="IPR005850">
    <property type="entry name" value="GalP_Utransf_C"/>
</dbReference>
<comment type="caution">
    <text evidence="13">The sequence shown here is derived from an EMBL/GenBank/DDBJ whole genome shotgun (WGS) entry which is preliminary data.</text>
</comment>
<evidence type="ECO:0000259" key="12">
    <source>
        <dbReference type="Pfam" id="PF02744"/>
    </source>
</evidence>
<keyword evidence="9 10" id="KW-0119">Carbohydrate metabolism</keyword>
<dbReference type="GO" id="GO:0005737">
    <property type="term" value="C:cytoplasm"/>
    <property type="evidence" value="ECO:0007669"/>
    <property type="project" value="UniProtKB-SubCell"/>
</dbReference>
<dbReference type="AlphaFoldDB" id="A0A0D1KJR6"/>
<evidence type="ECO:0000256" key="5">
    <source>
        <dbReference type="ARBA" id="ARBA00022490"/>
    </source>
</evidence>
<dbReference type="GO" id="GO:0008108">
    <property type="term" value="F:UDP-glucose:hexose-1-phosphate uridylyltransferase activity"/>
    <property type="evidence" value="ECO:0007669"/>
    <property type="project" value="UniProtKB-UniRule"/>
</dbReference>